<dbReference type="FunFam" id="3.30.200.20:FF:000039">
    <property type="entry name" value="receptor-like protein kinase FERONIA"/>
    <property type="match status" value="2"/>
</dbReference>
<evidence type="ECO:0000313" key="16">
    <source>
        <dbReference type="Proteomes" id="UP000515124"/>
    </source>
</evidence>
<keyword evidence="2" id="KW-0723">Serine/threonine-protein kinase</keyword>
<evidence type="ECO:0000256" key="11">
    <source>
        <dbReference type="ARBA" id="ARBA00023180"/>
    </source>
</evidence>
<keyword evidence="6 12" id="KW-0547">Nucleotide-binding</keyword>
<protein>
    <submittedName>
        <fullName evidence="17">Uncharacterized protein LOC110771612</fullName>
    </submittedName>
</protein>
<feature type="signal peptide" evidence="14">
    <location>
        <begin position="1"/>
        <end position="34"/>
    </location>
</feature>
<dbReference type="GO" id="GO:0009506">
    <property type="term" value="C:plasmodesma"/>
    <property type="evidence" value="ECO:0007669"/>
    <property type="project" value="TreeGrafter"/>
</dbReference>
<keyword evidence="5 14" id="KW-0732">Signal</keyword>
<keyword evidence="4 13" id="KW-0812">Transmembrane</keyword>
<dbReference type="FunFam" id="1.10.510.10:FF:000252">
    <property type="entry name" value="Receptor-like protein kinase FERONIA"/>
    <property type="match status" value="2"/>
</dbReference>
<organism evidence="16 17">
    <name type="scientific">Prunus avium</name>
    <name type="common">Cherry</name>
    <name type="synonym">Cerasus avium</name>
    <dbReference type="NCBI Taxonomy" id="42229"/>
    <lineage>
        <taxon>Eukaryota</taxon>
        <taxon>Viridiplantae</taxon>
        <taxon>Streptophyta</taxon>
        <taxon>Embryophyta</taxon>
        <taxon>Tracheophyta</taxon>
        <taxon>Spermatophyta</taxon>
        <taxon>Magnoliopsida</taxon>
        <taxon>eudicotyledons</taxon>
        <taxon>Gunneridae</taxon>
        <taxon>Pentapetalae</taxon>
        <taxon>rosids</taxon>
        <taxon>fabids</taxon>
        <taxon>Rosales</taxon>
        <taxon>Rosaceae</taxon>
        <taxon>Amygdaloideae</taxon>
        <taxon>Amygdaleae</taxon>
        <taxon>Prunus</taxon>
    </lineage>
</organism>
<dbReference type="Proteomes" id="UP000515124">
    <property type="component" value="Unplaced"/>
</dbReference>
<evidence type="ECO:0000256" key="10">
    <source>
        <dbReference type="ARBA" id="ARBA00023136"/>
    </source>
</evidence>
<accession>A0A6P5TX70</accession>
<proteinExistence type="predicted"/>
<dbReference type="Gene3D" id="1.10.510.10">
    <property type="entry name" value="Transferase(Phosphotransferase) domain 1"/>
    <property type="match status" value="2"/>
</dbReference>
<gene>
    <name evidence="17" type="primary">LOC110771612</name>
</gene>
<feature type="chain" id="PRO_5027685443" evidence="14">
    <location>
        <begin position="35"/>
        <end position="1657"/>
    </location>
</feature>
<keyword evidence="11" id="KW-0325">Glycoprotein</keyword>
<keyword evidence="16" id="KW-1185">Reference proteome</keyword>
<evidence type="ECO:0000313" key="17">
    <source>
        <dbReference type="RefSeq" id="XP_021831636.1"/>
    </source>
</evidence>
<keyword evidence="3" id="KW-0808">Transferase</keyword>
<evidence type="ECO:0000256" key="7">
    <source>
        <dbReference type="ARBA" id="ARBA00022777"/>
    </source>
</evidence>
<evidence type="ECO:0000256" key="9">
    <source>
        <dbReference type="ARBA" id="ARBA00022989"/>
    </source>
</evidence>
<feature type="domain" description="Protein kinase" evidence="15">
    <location>
        <begin position="499"/>
        <end position="776"/>
    </location>
</feature>
<dbReference type="CDD" id="cd14066">
    <property type="entry name" value="STKc_IRAK"/>
    <property type="match status" value="2"/>
</dbReference>
<dbReference type="PANTHER" id="PTHR27003:SF398">
    <property type="entry name" value="PROTEIN KINASE DOMAIN-CONTAINING PROTEIN"/>
    <property type="match status" value="1"/>
</dbReference>
<dbReference type="InterPro" id="IPR045272">
    <property type="entry name" value="ANXUR1/2-like"/>
</dbReference>
<feature type="domain" description="Protein kinase" evidence="15">
    <location>
        <begin position="1317"/>
        <end position="1596"/>
    </location>
</feature>
<evidence type="ECO:0000259" key="15">
    <source>
        <dbReference type="PROSITE" id="PS50011"/>
    </source>
</evidence>
<dbReference type="GeneID" id="110771612"/>
<dbReference type="InterPro" id="IPR000719">
    <property type="entry name" value="Prot_kinase_dom"/>
</dbReference>
<dbReference type="GO" id="GO:0004714">
    <property type="term" value="F:transmembrane receptor protein tyrosine kinase activity"/>
    <property type="evidence" value="ECO:0007669"/>
    <property type="project" value="InterPro"/>
</dbReference>
<feature type="transmembrane region" description="Helical" evidence="13">
    <location>
        <begin position="1266"/>
        <end position="1291"/>
    </location>
</feature>
<comment type="subcellular location">
    <subcellularLocation>
        <location evidence="1">Membrane</location>
        <topology evidence="1">Single-pass type I membrane protein</topology>
    </subcellularLocation>
</comment>
<dbReference type="RefSeq" id="XP_021831636.1">
    <property type="nucleotide sequence ID" value="XM_021975944.1"/>
</dbReference>
<dbReference type="Gene3D" id="3.30.200.20">
    <property type="entry name" value="Phosphorylase Kinase, domain 1"/>
    <property type="match status" value="2"/>
</dbReference>
<keyword evidence="8 12" id="KW-0067">ATP-binding</keyword>
<dbReference type="FunFam" id="2.60.120.430:FF:000013">
    <property type="entry name" value="Putative receptor-like protein kinase"/>
    <property type="match status" value="2"/>
</dbReference>
<evidence type="ECO:0000256" key="2">
    <source>
        <dbReference type="ARBA" id="ARBA00022527"/>
    </source>
</evidence>
<feature type="binding site" evidence="12">
    <location>
        <position position="1349"/>
    </location>
    <ligand>
        <name>ATP</name>
        <dbReference type="ChEBI" id="CHEBI:30616"/>
    </ligand>
</feature>
<dbReference type="Pfam" id="PF07714">
    <property type="entry name" value="PK_Tyr_Ser-Thr"/>
    <property type="match status" value="2"/>
</dbReference>
<evidence type="ECO:0000256" key="13">
    <source>
        <dbReference type="SAM" id="Phobius"/>
    </source>
</evidence>
<keyword evidence="9 13" id="KW-1133">Transmembrane helix</keyword>
<name>A0A6P5TX70_PRUAV</name>
<dbReference type="GO" id="GO:0005524">
    <property type="term" value="F:ATP binding"/>
    <property type="evidence" value="ECO:0007669"/>
    <property type="project" value="UniProtKB-UniRule"/>
</dbReference>
<evidence type="ECO:0000256" key="6">
    <source>
        <dbReference type="ARBA" id="ARBA00022741"/>
    </source>
</evidence>
<dbReference type="KEGG" id="pavi:110771612"/>
<dbReference type="InterPro" id="IPR001245">
    <property type="entry name" value="Ser-Thr/Tyr_kinase_cat_dom"/>
</dbReference>
<dbReference type="InterPro" id="IPR008271">
    <property type="entry name" value="Ser/Thr_kinase_AS"/>
</dbReference>
<evidence type="ECO:0000256" key="8">
    <source>
        <dbReference type="ARBA" id="ARBA00022840"/>
    </source>
</evidence>
<dbReference type="InterPro" id="IPR011009">
    <property type="entry name" value="Kinase-like_dom_sf"/>
</dbReference>
<evidence type="ECO:0000256" key="1">
    <source>
        <dbReference type="ARBA" id="ARBA00004479"/>
    </source>
</evidence>
<reference evidence="17" key="1">
    <citation type="submission" date="2025-08" db="UniProtKB">
        <authorList>
            <consortium name="RefSeq"/>
        </authorList>
    </citation>
    <scope>IDENTIFICATION</scope>
</reference>
<dbReference type="PROSITE" id="PS00107">
    <property type="entry name" value="PROTEIN_KINASE_ATP"/>
    <property type="match status" value="2"/>
</dbReference>
<dbReference type="PROSITE" id="PS50011">
    <property type="entry name" value="PROTEIN_KINASE_DOM"/>
    <property type="match status" value="2"/>
</dbReference>
<dbReference type="InterPro" id="IPR024788">
    <property type="entry name" value="Malectin-like_Carb-bd_dom"/>
</dbReference>
<sequence length="1657" mass="183638">MESLHNHKIHIPLFSLLFFLFHFSSLHFLSLAYGQPDEYFVNCGSKAAANLTGRVFTADSSSGFWCSEKSRAIESTNQSPSLYQTARIFYNQSYYEFTIAENGTYIVRLHFLAISSSVNLSSALFDVLAFPTVSNFGFKLLNNFTAKNSSNSALIEEFFLAIGPGSLKLYFTPQGSSFAFVNAIEVFRAPLKFSPQNYSSTFPLVLRTIYRVNVGGQKITTDNDIIWRNWEQDDGYLSNSNSAEDSRPSSQTLIRQSVESDGFVGSDNDSIAPDLVYLTAKLMTGRSNGLPNPFNITWSFNVSADARHLVRVHFCDIIGPPGNLVFNLYSNGNFIKKVGGPDFSFSSLYSPFYYDFVLSSNGSEFINISIGPSIDTTTNNSFLNGLEMLKIIEEPALSNPPASVCNMKGPNKIKVGLLVGSVIGGLSLICILIVGILFGLKYRKAKSVETSEWSPMPAFGGGSTHSRLTDGTITGSPMNYLNLGLKISFAELQQATNNFDPKLLIGEGGFGNVYRGTLLNGRNVAVKRGKRDERGSGQGLPEFQTEIMVLSKIRHRHLVSLIGYCDERSEMILVYEFMEKGSLRDHLYDSNLPRLSWKQRLEICIGAARGLHYLHRGAAGGIIHRDVKSTNILLDENHVAKVADFGLSRSGPLDETHVSTNVKGTFGYLDPEYIMSQQLTEKSDVYSFGVVLLEVLCARRAIDTMLPRDQMNLAEWGMLCKKKGLLEQIVDSSIKNEIDPSSFKNFSETAEKCLQEDANDRPTMGDVLWDLEYAFQLQQTAKRREPHEDSTANASSAFVLPTVQHFPSVSSTINIDDLALPGDDELDTTEVEVFSLLRVGDARQNPVTPLSVMENLHNCRTLVPMFSLLALLLHLSSFHSVSLAYELPDKNFINCGSDAAINLTGRTFIADGSFSSQKSKAVKASNQLPDNISTLYQTARIFSQQSYYKFEISENGTYLVRLHFLAFSSSVNLSTALFDVLAFPNVSNSGFKLLSNFTAKNSSNSPLIKEFFLGIDPGTFKIYFVPQASSFAFVNAIEVFLAPASFSPENYNSSLPSVLHTIYRVNVGGQEVTPDIDRIWRNWEQDDSYLSDPNSAKEIPYYPNRPSYYNGEHSDPVTHFIAANDFIAPDSVYRTAKEMNITPSRPFNSFNITWSFNARRNARHLVRVHFCDIIGQPGNIVFYLYSNGNFSKKVGEYESFFSTESATPFYYDFVVSSNESQLISISVGAQKNSINRTAFLNGLEMLEIMEGSVSVSDVKESVKKNVGLVVGSVVGSLSFICILAFGILFGLKHIRRLTAIRGVKISFAEVQRATNNFDDEKLLGEGGFGNVYRGTLLDGRKVAVKRAKKGSRQGLGEFHTEIKILSKIHHRHLVSLIGYCDEKSEMIIVYEFMENGTLSDHLYASDFPRMPWKQRLEICIGAARGLDYLHTVAAGGIIHRDVKSNNILLDENNVAKVADFGLSKHGSVDETHVVTKVKGTLGYLDPDYMMSEQLSEKSDVYSFGVVLLEVLCGRPPIDGNLPRDEMNLAEWVLHCKTKGLLEQVVDSSLEGQIDAHSLRVFSDTAEKCLRKEANDRPTMGNVLSDLEYALRLHLALNPRELSSEDSTANASSAFTYVELLPSLSSTVNADDTAVSADGSVDTTPSQVFSQLKFGAAR</sequence>
<dbReference type="PANTHER" id="PTHR27003">
    <property type="entry name" value="OS07G0166700 PROTEIN"/>
    <property type="match status" value="1"/>
</dbReference>
<keyword evidence="7" id="KW-0418">Kinase</keyword>
<feature type="transmembrane region" description="Helical" evidence="13">
    <location>
        <begin position="415"/>
        <end position="440"/>
    </location>
</feature>
<keyword evidence="10 13" id="KW-0472">Membrane</keyword>
<evidence type="ECO:0000256" key="14">
    <source>
        <dbReference type="SAM" id="SignalP"/>
    </source>
</evidence>
<evidence type="ECO:0000256" key="3">
    <source>
        <dbReference type="ARBA" id="ARBA00022679"/>
    </source>
</evidence>
<dbReference type="Gene3D" id="2.60.120.430">
    <property type="entry name" value="Galactose-binding lectin"/>
    <property type="match status" value="4"/>
</dbReference>
<dbReference type="GO" id="GO:0005886">
    <property type="term" value="C:plasma membrane"/>
    <property type="evidence" value="ECO:0007669"/>
    <property type="project" value="TreeGrafter"/>
</dbReference>
<dbReference type="SMART" id="SM00220">
    <property type="entry name" value="S_TKc"/>
    <property type="match status" value="2"/>
</dbReference>
<evidence type="ECO:0000256" key="4">
    <source>
        <dbReference type="ARBA" id="ARBA00022692"/>
    </source>
</evidence>
<dbReference type="PROSITE" id="PS00108">
    <property type="entry name" value="PROTEIN_KINASE_ST"/>
    <property type="match status" value="2"/>
</dbReference>
<dbReference type="SUPFAM" id="SSF56112">
    <property type="entry name" value="Protein kinase-like (PK-like)"/>
    <property type="match status" value="2"/>
</dbReference>
<dbReference type="GO" id="GO:0004674">
    <property type="term" value="F:protein serine/threonine kinase activity"/>
    <property type="evidence" value="ECO:0007669"/>
    <property type="project" value="UniProtKB-KW"/>
</dbReference>
<feature type="binding site" evidence="12">
    <location>
        <position position="527"/>
    </location>
    <ligand>
        <name>ATP</name>
        <dbReference type="ChEBI" id="CHEBI:30616"/>
    </ligand>
</feature>
<evidence type="ECO:0000256" key="12">
    <source>
        <dbReference type="PROSITE-ProRule" id="PRU10141"/>
    </source>
</evidence>
<dbReference type="InterPro" id="IPR017441">
    <property type="entry name" value="Protein_kinase_ATP_BS"/>
</dbReference>
<evidence type="ECO:0000256" key="5">
    <source>
        <dbReference type="ARBA" id="ARBA00022729"/>
    </source>
</evidence>
<dbReference type="Pfam" id="PF12819">
    <property type="entry name" value="Malectin_like"/>
    <property type="match status" value="2"/>
</dbReference>